<name>A0A1M6MT19_MALRU</name>
<keyword evidence="3 6" id="KW-0694">RNA-binding</keyword>
<dbReference type="InterPro" id="IPR019984">
    <property type="entry name" value="Ribosomal_uS17_bact/chlr"/>
</dbReference>
<keyword evidence="4 6" id="KW-0689">Ribosomal protein</keyword>
<evidence type="ECO:0000256" key="1">
    <source>
        <dbReference type="ARBA" id="ARBA00010254"/>
    </source>
</evidence>
<evidence type="ECO:0000256" key="2">
    <source>
        <dbReference type="ARBA" id="ARBA00022730"/>
    </source>
</evidence>
<dbReference type="Pfam" id="PF00366">
    <property type="entry name" value="Ribosomal_S17"/>
    <property type="match status" value="1"/>
</dbReference>
<reference evidence="8 9" key="1">
    <citation type="submission" date="2016-11" db="EMBL/GenBank/DDBJ databases">
        <authorList>
            <person name="Jaros S."/>
            <person name="Januszkiewicz K."/>
            <person name="Wedrychowicz H."/>
        </authorList>
    </citation>
    <scope>NUCLEOTIDE SEQUENCE [LARGE SCALE GENOMIC DNA]</scope>
    <source>
        <strain evidence="8 9">DSM 5091</strain>
    </source>
</reference>
<dbReference type="AlphaFoldDB" id="A0A1M6MT19"/>
<dbReference type="GO" id="GO:0006412">
    <property type="term" value="P:translation"/>
    <property type="evidence" value="ECO:0007669"/>
    <property type="project" value="UniProtKB-UniRule"/>
</dbReference>
<dbReference type="GO" id="GO:0019843">
    <property type="term" value="F:rRNA binding"/>
    <property type="evidence" value="ECO:0007669"/>
    <property type="project" value="UniProtKB-UniRule"/>
</dbReference>
<comment type="subunit">
    <text evidence="6">Part of the 30S ribosomal subunit.</text>
</comment>
<accession>A0A1M6MT19</accession>
<dbReference type="CDD" id="cd00364">
    <property type="entry name" value="Ribosomal_uS17"/>
    <property type="match status" value="1"/>
</dbReference>
<evidence type="ECO:0000313" key="9">
    <source>
        <dbReference type="Proteomes" id="UP000184171"/>
    </source>
</evidence>
<evidence type="ECO:0000256" key="3">
    <source>
        <dbReference type="ARBA" id="ARBA00022884"/>
    </source>
</evidence>
<sequence>MSQERGNRRTRIGIVVSDKMDKTVVVRVDRMVKHSVYKKYIKRKVNCKAHDEANSCGVGDKVLIVETRPLSKDKRWRVRQILEKAVIA</sequence>
<organism evidence="8 9">
    <name type="scientific">Malonomonas rubra DSM 5091</name>
    <dbReference type="NCBI Taxonomy" id="1122189"/>
    <lineage>
        <taxon>Bacteria</taxon>
        <taxon>Pseudomonadati</taxon>
        <taxon>Thermodesulfobacteriota</taxon>
        <taxon>Desulfuromonadia</taxon>
        <taxon>Desulfuromonadales</taxon>
        <taxon>Geopsychrobacteraceae</taxon>
        <taxon>Malonomonas</taxon>
    </lineage>
</organism>
<dbReference type="GO" id="GO:0003735">
    <property type="term" value="F:structural constituent of ribosome"/>
    <property type="evidence" value="ECO:0007669"/>
    <property type="project" value="UniProtKB-UniRule"/>
</dbReference>
<dbReference type="PROSITE" id="PS00056">
    <property type="entry name" value="RIBOSOMAL_S17"/>
    <property type="match status" value="1"/>
</dbReference>
<dbReference type="STRING" id="1122189.SAMN02745165_03385"/>
<dbReference type="HAMAP" id="MF_01345_B">
    <property type="entry name" value="Ribosomal_uS17_B"/>
    <property type="match status" value="1"/>
</dbReference>
<keyword evidence="2 6" id="KW-0699">rRNA-binding</keyword>
<dbReference type="NCBIfam" id="TIGR03635">
    <property type="entry name" value="uS17_bact"/>
    <property type="match status" value="1"/>
</dbReference>
<dbReference type="PRINTS" id="PR00973">
    <property type="entry name" value="RIBOSOMALS17"/>
</dbReference>
<comment type="function">
    <text evidence="6">One of the primary rRNA binding proteins, it binds specifically to the 5'-end of 16S ribosomal RNA.</text>
</comment>
<dbReference type="InterPro" id="IPR000266">
    <property type="entry name" value="Ribosomal_uS17"/>
</dbReference>
<gene>
    <name evidence="6" type="primary">rpsQ</name>
    <name evidence="8" type="ORF">SAMN02745165_03385</name>
</gene>
<dbReference type="Gene3D" id="2.40.50.140">
    <property type="entry name" value="Nucleic acid-binding proteins"/>
    <property type="match status" value="1"/>
</dbReference>
<dbReference type="GO" id="GO:0022627">
    <property type="term" value="C:cytosolic small ribosomal subunit"/>
    <property type="evidence" value="ECO:0007669"/>
    <property type="project" value="UniProtKB-UniRule"/>
</dbReference>
<evidence type="ECO:0000256" key="5">
    <source>
        <dbReference type="ARBA" id="ARBA00023274"/>
    </source>
</evidence>
<dbReference type="SUPFAM" id="SSF50249">
    <property type="entry name" value="Nucleic acid-binding proteins"/>
    <property type="match status" value="1"/>
</dbReference>
<dbReference type="EMBL" id="FQZT01000021">
    <property type="protein sequence ID" value="SHJ86597.1"/>
    <property type="molecule type" value="Genomic_DNA"/>
</dbReference>
<dbReference type="InterPro" id="IPR019979">
    <property type="entry name" value="Ribosomal_uS17_CS"/>
</dbReference>
<evidence type="ECO:0000313" key="8">
    <source>
        <dbReference type="EMBL" id="SHJ86597.1"/>
    </source>
</evidence>
<keyword evidence="5 6" id="KW-0687">Ribonucleoprotein</keyword>
<dbReference type="OrthoDB" id="9811714at2"/>
<proteinExistence type="inferred from homology"/>
<dbReference type="RefSeq" id="WP_072909913.1">
    <property type="nucleotide sequence ID" value="NZ_FQZT01000021.1"/>
</dbReference>
<evidence type="ECO:0000256" key="4">
    <source>
        <dbReference type="ARBA" id="ARBA00022980"/>
    </source>
</evidence>
<comment type="similarity">
    <text evidence="1 6 7">Belongs to the universal ribosomal protein uS17 family.</text>
</comment>
<dbReference type="InterPro" id="IPR012340">
    <property type="entry name" value="NA-bd_OB-fold"/>
</dbReference>
<evidence type="ECO:0000256" key="7">
    <source>
        <dbReference type="RuleBase" id="RU003872"/>
    </source>
</evidence>
<dbReference type="NCBIfam" id="NF004123">
    <property type="entry name" value="PRK05610.1"/>
    <property type="match status" value="1"/>
</dbReference>
<dbReference type="Proteomes" id="UP000184171">
    <property type="component" value="Unassembled WGS sequence"/>
</dbReference>
<protein>
    <recommendedName>
        <fullName evidence="6">Small ribosomal subunit protein uS17</fullName>
    </recommendedName>
</protein>
<dbReference type="PANTHER" id="PTHR10744:SF1">
    <property type="entry name" value="SMALL RIBOSOMAL SUBUNIT PROTEIN US17M"/>
    <property type="match status" value="1"/>
</dbReference>
<evidence type="ECO:0000256" key="6">
    <source>
        <dbReference type="HAMAP-Rule" id="MF_01345"/>
    </source>
</evidence>
<dbReference type="PANTHER" id="PTHR10744">
    <property type="entry name" value="40S RIBOSOMAL PROTEIN S11 FAMILY MEMBER"/>
    <property type="match status" value="1"/>
</dbReference>
<keyword evidence="9" id="KW-1185">Reference proteome</keyword>